<evidence type="ECO:0000256" key="2">
    <source>
        <dbReference type="SAM" id="SignalP"/>
    </source>
</evidence>
<evidence type="ECO:0000313" key="4">
    <source>
        <dbReference type="Proteomes" id="UP000032142"/>
    </source>
</evidence>
<gene>
    <name evidence="3" type="ORF">F383_10465</name>
</gene>
<dbReference type="EMBL" id="JRRC01497549">
    <property type="protein sequence ID" value="KHG08416.1"/>
    <property type="molecule type" value="Genomic_DNA"/>
</dbReference>
<keyword evidence="4" id="KW-1185">Reference proteome</keyword>
<accession>A0A0B0NBI7</accession>
<sequence length="82" mass="9222">MEFTIIKSRPISILLLLLLLLSIPYFSTGSFDVSEKEVYEIDYRGPETHTSIPPPGHGHRSSVHQQTDLPTHKVRSGNKIHG</sequence>
<keyword evidence="2" id="KW-0732">Signal</keyword>
<name>A0A0B0NBI7_GOSAR</name>
<organism evidence="3 4">
    <name type="scientific">Gossypium arboreum</name>
    <name type="common">Tree cotton</name>
    <name type="synonym">Gossypium nanking</name>
    <dbReference type="NCBI Taxonomy" id="29729"/>
    <lineage>
        <taxon>Eukaryota</taxon>
        <taxon>Viridiplantae</taxon>
        <taxon>Streptophyta</taxon>
        <taxon>Embryophyta</taxon>
        <taxon>Tracheophyta</taxon>
        <taxon>Spermatophyta</taxon>
        <taxon>Magnoliopsida</taxon>
        <taxon>eudicotyledons</taxon>
        <taxon>Gunneridae</taxon>
        <taxon>Pentapetalae</taxon>
        <taxon>rosids</taxon>
        <taxon>malvids</taxon>
        <taxon>Malvales</taxon>
        <taxon>Malvaceae</taxon>
        <taxon>Malvoideae</taxon>
        <taxon>Gossypium</taxon>
    </lineage>
</organism>
<dbReference type="OrthoDB" id="1932094at2759"/>
<dbReference type="KEGG" id="gab:108466743"/>
<feature type="compositionally biased region" description="Basic residues" evidence="1">
    <location>
        <begin position="72"/>
        <end position="82"/>
    </location>
</feature>
<dbReference type="Proteomes" id="UP000032142">
    <property type="component" value="Unassembled WGS sequence"/>
</dbReference>
<protein>
    <submittedName>
        <fullName evidence="3">Uncharacterized protein</fullName>
    </submittedName>
</protein>
<reference evidence="4" key="1">
    <citation type="submission" date="2014-09" db="EMBL/GenBank/DDBJ databases">
        <authorList>
            <person name="Mudge J."/>
            <person name="Ramaraj T."/>
            <person name="Lindquist I.E."/>
            <person name="Bharti A.K."/>
            <person name="Sundararajan A."/>
            <person name="Cameron C.T."/>
            <person name="Woodward J.E."/>
            <person name="May G.D."/>
            <person name="Brubaker C."/>
            <person name="Broadhvest J."/>
            <person name="Wilkins T.A."/>
        </authorList>
    </citation>
    <scope>NUCLEOTIDE SEQUENCE</scope>
    <source>
        <strain evidence="4">cv. AKA8401</strain>
    </source>
</reference>
<dbReference type="OMA" id="WIHRETD"/>
<feature type="chain" id="PRO_5043713723" evidence="2">
    <location>
        <begin position="30"/>
        <end position="82"/>
    </location>
</feature>
<evidence type="ECO:0000256" key="1">
    <source>
        <dbReference type="SAM" id="MobiDB-lite"/>
    </source>
</evidence>
<proteinExistence type="predicted"/>
<evidence type="ECO:0000313" key="3">
    <source>
        <dbReference type="EMBL" id="KHG08416.1"/>
    </source>
</evidence>
<dbReference type="AlphaFoldDB" id="A0A0B0NBI7"/>
<feature type="signal peptide" evidence="2">
    <location>
        <begin position="1"/>
        <end position="29"/>
    </location>
</feature>
<feature type="region of interest" description="Disordered" evidence="1">
    <location>
        <begin position="45"/>
        <end position="82"/>
    </location>
</feature>
<comment type="caution">
    <text evidence="3">The sequence shown here is derived from an EMBL/GenBank/DDBJ whole genome shotgun (WGS) entry which is preliminary data.</text>
</comment>